<dbReference type="EMBL" id="AP026866">
    <property type="protein sequence ID" value="BDS06710.1"/>
    <property type="molecule type" value="Genomic_DNA"/>
</dbReference>
<keyword evidence="4" id="KW-0732">Signal</keyword>
<feature type="signal peptide" evidence="4">
    <location>
        <begin position="1"/>
        <end position="20"/>
    </location>
</feature>
<protein>
    <recommendedName>
        <fullName evidence="6">Outer membrane beta-barrel protein</fullName>
    </recommendedName>
</protein>
<evidence type="ECO:0000256" key="4">
    <source>
        <dbReference type="SAM" id="SignalP"/>
    </source>
</evidence>
<dbReference type="GO" id="GO:0009279">
    <property type="term" value="C:cell outer membrane"/>
    <property type="evidence" value="ECO:0007669"/>
    <property type="project" value="UniProtKB-SubCell"/>
</dbReference>
<sequence length="415" mass="46041">MKKQLITGAFALASLGAASAQGLYDIAPNDDAQESSPLKWNAGVTYGYDDNVSPTVLSGNPGHEDDVSYLSAYVGASLVSITPQTTWDVFARVGGTYYLDAPAAAGTDDMYGQGRLGINWAHRVSERLRFSSRNYIAYELEPDYDYGFSVDRQIGEYLHYQSDNAVGYRWSERFATYTGFKVRGLDYQSSFSGNDRLIYSVYNQFRYRASEQTVWTLDYTYSWTDSDGSASDSTNHFIAAGIEHRFSPNSVLALKAGVQMRDVDNGEDGDSPFFEAAIRTRVNEQFSVRAFARYSVEDYGTSFPTYTYDTNNTLRIGLSADYIVSPDLTLHAGVNYITTDMEDGRFVVPAFGSPADLDQDLLNLYLGFSYKVNEGVYVTGSYNWTDSDANGGFGPAAASRTYERNRASIGVRVEF</sequence>
<evidence type="ECO:0008006" key="6">
    <source>
        <dbReference type="Google" id="ProtNLM"/>
    </source>
</evidence>
<evidence type="ECO:0000256" key="3">
    <source>
        <dbReference type="ARBA" id="ARBA00023237"/>
    </source>
</evidence>
<dbReference type="KEGG" id="osu:NT6N_17500"/>
<evidence type="ECO:0000313" key="5">
    <source>
        <dbReference type="EMBL" id="BDS06710.1"/>
    </source>
</evidence>
<feature type="chain" id="PRO_5043916429" description="Outer membrane beta-barrel protein" evidence="4">
    <location>
        <begin position="21"/>
        <end position="415"/>
    </location>
</feature>
<dbReference type="AlphaFoldDB" id="A0AAT9FL55"/>
<organism evidence="5">
    <name type="scientific">Oceaniferula spumae</name>
    <dbReference type="NCBI Taxonomy" id="2979115"/>
    <lineage>
        <taxon>Bacteria</taxon>
        <taxon>Pseudomonadati</taxon>
        <taxon>Verrucomicrobiota</taxon>
        <taxon>Verrucomicrobiia</taxon>
        <taxon>Verrucomicrobiales</taxon>
        <taxon>Verrucomicrobiaceae</taxon>
        <taxon>Oceaniferula</taxon>
    </lineage>
</organism>
<accession>A0AAT9FL55</accession>
<evidence type="ECO:0000256" key="1">
    <source>
        <dbReference type="ARBA" id="ARBA00004442"/>
    </source>
</evidence>
<comment type="subcellular location">
    <subcellularLocation>
        <location evidence="1">Cell outer membrane</location>
    </subcellularLocation>
</comment>
<evidence type="ECO:0000256" key="2">
    <source>
        <dbReference type="ARBA" id="ARBA00023136"/>
    </source>
</evidence>
<name>A0AAT9FL55_9BACT</name>
<keyword evidence="2" id="KW-0472">Membrane</keyword>
<reference evidence="5" key="1">
    <citation type="submission" date="2024-07" db="EMBL/GenBank/DDBJ databases">
        <title>Complete genome sequence of Verrucomicrobiaceae bacterium NT6N.</title>
        <authorList>
            <person name="Huang C."/>
            <person name="Takami H."/>
            <person name="Hamasaki K."/>
        </authorList>
    </citation>
    <scope>NUCLEOTIDE SEQUENCE</scope>
    <source>
        <strain evidence="5">NT6N</strain>
    </source>
</reference>
<dbReference type="SUPFAM" id="SSF56935">
    <property type="entry name" value="Porins"/>
    <property type="match status" value="1"/>
</dbReference>
<dbReference type="Gene3D" id="2.40.170.20">
    <property type="entry name" value="TonB-dependent receptor, beta-barrel domain"/>
    <property type="match status" value="1"/>
</dbReference>
<keyword evidence="3" id="KW-0998">Cell outer membrane</keyword>
<gene>
    <name evidence="5" type="ORF">NT6N_17500</name>
</gene>
<proteinExistence type="predicted"/>
<dbReference type="InterPro" id="IPR036942">
    <property type="entry name" value="Beta-barrel_TonB_sf"/>
</dbReference>